<sequence length="234" mass="28104">MNENTNDCYIDTSIIYLNPKIQPTSKNHNFQKIEIIRQIVTPEKLEEFNRFKELLEFTKSKYLKRAENCCKFTEFIYDFHYKAIDQLLILRRKIMKRRNGKGLKIKQSEYLYFRDCILAKYLVPIRKMLLKLAQDINLLKVEFYRLIKCINYVLPETEDVLSRLIRIYHMLLVNKETRIHAQRQINSLKVSLNHLTSRQDAIDSYIEKVIDENIALNINSSQLQYTCSRNLRFP</sequence>
<organism evidence="1 2">
    <name type="scientific">Wickerhamomyces mucosus</name>
    <dbReference type="NCBI Taxonomy" id="1378264"/>
    <lineage>
        <taxon>Eukaryota</taxon>
        <taxon>Fungi</taxon>
        <taxon>Dikarya</taxon>
        <taxon>Ascomycota</taxon>
        <taxon>Saccharomycotina</taxon>
        <taxon>Saccharomycetes</taxon>
        <taxon>Phaffomycetales</taxon>
        <taxon>Wickerhamomycetaceae</taxon>
        <taxon>Wickerhamomyces</taxon>
    </lineage>
</organism>
<reference evidence="1" key="2">
    <citation type="submission" date="2021-01" db="EMBL/GenBank/DDBJ databases">
        <authorList>
            <person name="Schikora-Tamarit M.A."/>
        </authorList>
    </citation>
    <scope>NUCLEOTIDE SEQUENCE</scope>
    <source>
        <strain evidence="1">CBS6341</strain>
    </source>
</reference>
<dbReference type="AlphaFoldDB" id="A0A9P8PUK2"/>
<name>A0A9P8PUK2_9ASCO</name>
<dbReference type="Proteomes" id="UP000769528">
    <property type="component" value="Unassembled WGS sequence"/>
</dbReference>
<accession>A0A9P8PUK2</accession>
<evidence type="ECO:0000313" key="1">
    <source>
        <dbReference type="EMBL" id="KAH3678427.1"/>
    </source>
</evidence>
<protein>
    <submittedName>
        <fullName evidence="1">Uncharacterized protein</fullName>
    </submittedName>
</protein>
<keyword evidence="2" id="KW-1185">Reference proteome</keyword>
<reference evidence="1" key="1">
    <citation type="journal article" date="2021" name="Open Biol.">
        <title>Shared evolutionary footprints suggest mitochondrial oxidative damage underlies multiple complex I losses in fungi.</title>
        <authorList>
            <person name="Schikora-Tamarit M.A."/>
            <person name="Marcet-Houben M."/>
            <person name="Nosek J."/>
            <person name="Gabaldon T."/>
        </authorList>
    </citation>
    <scope>NUCLEOTIDE SEQUENCE</scope>
    <source>
        <strain evidence="1">CBS6341</strain>
    </source>
</reference>
<evidence type="ECO:0000313" key="2">
    <source>
        <dbReference type="Proteomes" id="UP000769528"/>
    </source>
</evidence>
<proteinExistence type="predicted"/>
<dbReference type="EMBL" id="JAEUBF010000443">
    <property type="protein sequence ID" value="KAH3678427.1"/>
    <property type="molecule type" value="Genomic_DNA"/>
</dbReference>
<comment type="caution">
    <text evidence="1">The sequence shown here is derived from an EMBL/GenBank/DDBJ whole genome shotgun (WGS) entry which is preliminary data.</text>
</comment>
<gene>
    <name evidence="1" type="ORF">WICMUC_001444</name>
</gene>